<evidence type="ECO:0000256" key="1">
    <source>
        <dbReference type="SAM" id="Phobius"/>
    </source>
</evidence>
<gene>
    <name evidence="3" type="ORF">ATK78_2969</name>
</gene>
<keyword evidence="1" id="KW-0472">Membrane</keyword>
<protein>
    <submittedName>
        <fullName evidence="3">Histidine kinase</fullName>
    </submittedName>
</protein>
<accession>A0A4R6SST5</accession>
<dbReference type="GO" id="GO:0016020">
    <property type="term" value="C:membrane"/>
    <property type="evidence" value="ECO:0007669"/>
    <property type="project" value="InterPro"/>
</dbReference>
<dbReference type="InterPro" id="IPR036890">
    <property type="entry name" value="HATPase_C_sf"/>
</dbReference>
<keyword evidence="3" id="KW-0808">Transferase</keyword>
<sequence length="602" mass="68672">MNQDFHIYFSILPAFSCKKTMKKNIILIISLFVICQSSFGRQKPEDSLLNSFSNIMVKKKVAGKVCDTCKIDFAVSAEPDFSYIMTGSGHTPHRFYPLINPIKTAYRDTHHSSIQLVSNQLIGITFLPNFIIRNGKRIQLYRSFGGEDYSKLEFSAQQNSRTIISWTPLQQLGEDKNYAILGSKTHSNETVAKPWIRTFYAGTFKLDINDTLNITVRNILTKSIVKTITVIRPEDKANDFIFYQLPPGGEQLSTNLEDILNFRSGIPKIFDGRTSNLFEKDYGTICILRFDHLGDEVLQYSFEKNPDQWKSIKPLNPENAAHIVLDNNMPEGKDEDLYLRYSSQPGTIHKIKIRVKQRPFQIPWVKVAGISMLSLAFAAIGFYLWNRKNKRKLTVLKRKSEDIESQLLLLSGQLNPHFLFNSLSAIQGAFNKNNPDQANAYIGSVAAFMRDVMDNGRKEFISLQEELKIEADYLKLEQERMYFSYSIDIERETASSMIDFPPLLLQPVLENSIRHAFSPNLNAPMITIRIFSNENTLHIEIADNGCTSWDSAATPEGHGLSLVRKRIAIYNKKLESMSIGMQINYAKGIGTITKFTFQNWLS</sequence>
<dbReference type="SUPFAM" id="SSF55874">
    <property type="entry name" value="ATPase domain of HSP90 chaperone/DNA topoisomerase II/histidine kinase"/>
    <property type="match status" value="1"/>
</dbReference>
<reference evidence="3 4" key="1">
    <citation type="submission" date="2019-03" db="EMBL/GenBank/DDBJ databases">
        <title>Genomic Encyclopedia of Archaeal and Bacterial Type Strains, Phase II (KMG-II): from individual species to whole genera.</title>
        <authorList>
            <person name="Goeker M."/>
        </authorList>
    </citation>
    <scope>NUCLEOTIDE SEQUENCE [LARGE SCALE GENOMIC DNA]</scope>
    <source>
        <strain evidence="3 4">DSM 19035</strain>
    </source>
</reference>
<keyword evidence="4" id="KW-1185">Reference proteome</keyword>
<organism evidence="3 4">
    <name type="scientific">Pedobacter metabolipauper</name>
    <dbReference type="NCBI Taxonomy" id="425513"/>
    <lineage>
        <taxon>Bacteria</taxon>
        <taxon>Pseudomonadati</taxon>
        <taxon>Bacteroidota</taxon>
        <taxon>Sphingobacteriia</taxon>
        <taxon>Sphingobacteriales</taxon>
        <taxon>Sphingobacteriaceae</taxon>
        <taxon>Pedobacter</taxon>
    </lineage>
</organism>
<dbReference type="EMBL" id="SNYC01000005">
    <property type="protein sequence ID" value="TDQ08455.1"/>
    <property type="molecule type" value="Genomic_DNA"/>
</dbReference>
<proteinExistence type="predicted"/>
<dbReference type="InterPro" id="IPR010559">
    <property type="entry name" value="Sig_transdc_His_kin_internal"/>
</dbReference>
<keyword evidence="1" id="KW-1133">Transmembrane helix</keyword>
<dbReference type="InterPro" id="IPR050640">
    <property type="entry name" value="Bact_2-comp_sensor_kinase"/>
</dbReference>
<dbReference type="Gene3D" id="3.30.565.10">
    <property type="entry name" value="Histidine kinase-like ATPase, C-terminal domain"/>
    <property type="match status" value="1"/>
</dbReference>
<feature type="domain" description="Signal transduction histidine kinase internal region" evidence="2">
    <location>
        <begin position="406"/>
        <end position="481"/>
    </location>
</feature>
<keyword evidence="1" id="KW-0812">Transmembrane</keyword>
<name>A0A4R6SST5_9SPHI</name>
<dbReference type="AlphaFoldDB" id="A0A4R6SST5"/>
<evidence type="ECO:0000259" key="2">
    <source>
        <dbReference type="Pfam" id="PF06580"/>
    </source>
</evidence>
<evidence type="ECO:0000313" key="3">
    <source>
        <dbReference type="EMBL" id="TDQ08455.1"/>
    </source>
</evidence>
<feature type="transmembrane region" description="Helical" evidence="1">
    <location>
        <begin position="364"/>
        <end position="385"/>
    </location>
</feature>
<dbReference type="PANTHER" id="PTHR34220:SF7">
    <property type="entry name" value="SENSOR HISTIDINE KINASE YPDA"/>
    <property type="match status" value="1"/>
</dbReference>
<dbReference type="GO" id="GO:0000155">
    <property type="term" value="F:phosphorelay sensor kinase activity"/>
    <property type="evidence" value="ECO:0007669"/>
    <property type="project" value="InterPro"/>
</dbReference>
<dbReference type="OrthoDB" id="9809670at2"/>
<dbReference type="Proteomes" id="UP000295620">
    <property type="component" value="Unassembled WGS sequence"/>
</dbReference>
<keyword evidence="3" id="KW-0418">Kinase</keyword>
<comment type="caution">
    <text evidence="3">The sequence shown here is derived from an EMBL/GenBank/DDBJ whole genome shotgun (WGS) entry which is preliminary data.</text>
</comment>
<dbReference type="Pfam" id="PF06580">
    <property type="entry name" value="His_kinase"/>
    <property type="match status" value="1"/>
</dbReference>
<dbReference type="PANTHER" id="PTHR34220">
    <property type="entry name" value="SENSOR HISTIDINE KINASE YPDA"/>
    <property type="match status" value="1"/>
</dbReference>
<evidence type="ECO:0000313" key="4">
    <source>
        <dbReference type="Proteomes" id="UP000295620"/>
    </source>
</evidence>